<comment type="subcellular location">
    <subcellularLocation>
        <location evidence="1">Cell membrane</location>
        <topology evidence="1">Multi-pass membrane protein</topology>
    </subcellularLocation>
</comment>
<organism evidence="10 11">
    <name type="scientific">Sutterella megalosphaeroides</name>
    <dbReference type="NCBI Taxonomy" id="2494234"/>
    <lineage>
        <taxon>Bacteria</taxon>
        <taxon>Pseudomonadati</taxon>
        <taxon>Pseudomonadota</taxon>
        <taxon>Betaproteobacteria</taxon>
        <taxon>Burkholderiales</taxon>
        <taxon>Sutterellaceae</taxon>
        <taxon>Sutterella</taxon>
    </lineage>
</organism>
<evidence type="ECO:0000313" key="10">
    <source>
        <dbReference type="EMBL" id="BBF23659.1"/>
    </source>
</evidence>
<evidence type="ECO:0000313" key="11">
    <source>
        <dbReference type="Proteomes" id="UP000271003"/>
    </source>
</evidence>
<dbReference type="AlphaFoldDB" id="A0A2Z6IB23"/>
<dbReference type="Pfam" id="PF12704">
    <property type="entry name" value="MacB_PCD"/>
    <property type="match status" value="1"/>
</dbReference>
<evidence type="ECO:0000256" key="7">
    <source>
        <dbReference type="SAM" id="Phobius"/>
    </source>
</evidence>
<dbReference type="GO" id="GO:0022857">
    <property type="term" value="F:transmembrane transporter activity"/>
    <property type="evidence" value="ECO:0007669"/>
    <property type="project" value="TreeGrafter"/>
</dbReference>
<evidence type="ECO:0000256" key="2">
    <source>
        <dbReference type="ARBA" id="ARBA00022475"/>
    </source>
</evidence>
<feature type="domain" description="MacB-like periplasmic core" evidence="9">
    <location>
        <begin position="23"/>
        <end position="234"/>
    </location>
</feature>
<dbReference type="RefSeq" id="WP_120177242.1">
    <property type="nucleotide sequence ID" value="NZ_AP018786.1"/>
</dbReference>
<feature type="transmembrane region" description="Helical" evidence="7">
    <location>
        <begin position="310"/>
        <end position="337"/>
    </location>
</feature>
<evidence type="ECO:0000259" key="9">
    <source>
        <dbReference type="Pfam" id="PF12704"/>
    </source>
</evidence>
<evidence type="ECO:0000259" key="8">
    <source>
        <dbReference type="Pfam" id="PF02687"/>
    </source>
</evidence>
<evidence type="ECO:0000256" key="6">
    <source>
        <dbReference type="ARBA" id="ARBA00038076"/>
    </source>
</evidence>
<dbReference type="Proteomes" id="UP000271003">
    <property type="component" value="Chromosome"/>
</dbReference>
<dbReference type="InterPro" id="IPR025857">
    <property type="entry name" value="MacB_PCD"/>
</dbReference>
<evidence type="ECO:0000256" key="3">
    <source>
        <dbReference type="ARBA" id="ARBA00022692"/>
    </source>
</evidence>
<feature type="transmembrane region" description="Helical" evidence="7">
    <location>
        <begin position="266"/>
        <end position="290"/>
    </location>
</feature>
<dbReference type="InterPro" id="IPR050250">
    <property type="entry name" value="Macrolide_Exporter_MacB"/>
</dbReference>
<protein>
    <submittedName>
        <fullName evidence="10">ABC transporter permease</fullName>
    </submittedName>
</protein>
<evidence type="ECO:0000256" key="4">
    <source>
        <dbReference type="ARBA" id="ARBA00022989"/>
    </source>
</evidence>
<keyword evidence="11" id="KW-1185">Reference proteome</keyword>
<evidence type="ECO:0000256" key="5">
    <source>
        <dbReference type="ARBA" id="ARBA00023136"/>
    </source>
</evidence>
<keyword evidence="2" id="KW-1003">Cell membrane</keyword>
<accession>A0A2Z6IB23</accession>
<dbReference type="OrthoDB" id="6313at2"/>
<evidence type="ECO:0000256" key="1">
    <source>
        <dbReference type="ARBA" id="ARBA00004651"/>
    </source>
</evidence>
<dbReference type="InterPro" id="IPR003838">
    <property type="entry name" value="ABC3_permease_C"/>
</dbReference>
<sequence length="399" mass="43055">MLPLSTRRIASANLAQKPFRSLSLALVVAIFAFMLFAGSMISANLQSGISSLSARMGADLLVVPQGSGKKMESVLLRAEPSTFYIDESVLDVVKDIPTVAQASGQLFISSLDAQCCTVKVQLIGIDQSTDFVVEPWLRKAVDRPLTGNEVIVGDYIFGEIGSEITFYNQKFTIVGRLEPSGMGFDSSVFMSMEAARRIAHIASPDMGNKVDKAYSSILVRVKPGVDPISISDEVLDRMGLKANVNFVFASNMMSDTSAKLQNIVTVMYSAAAGVWLVAALVMFVVFFFAFNERQKEFATLRALGATKSKVISIVMTESFLMSLAGTVVGMFFGWLFLEVFSVSIAKAIGLPYLSPASGAFWGTVVTSAVAGLVTCPLATLPTAWRIGRKDIYTSLREGE</sequence>
<dbReference type="PANTHER" id="PTHR30572">
    <property type="entry name" value="MEMBRANE COMPONENT OF TRANSPORTER-RELATED"/>
    <property type="match status" value="1"/>
</dbReference>
<keyword evidence="4 7" id="KW-1133">Transmembrane helix</keyword>
<dbReference type="KEGG" id="sutt:SUTMEG_15500"/>
<keyword evidence="5 7" id="KW-0472">Membrane</keyword>
<dbReference type="EMBL" id="AP018786">
    <property type="protein sequence ID" value="BBF23659.1"/>
    <property type="molecule type" value="Genomic_DNA"/>
</dbReference>
<reference evidence="10 11" key="1">
    <citation type="journal article" date="2018" name="Int. J. Syst. Evol. Microbiol.">
        <title>Mesosutterella multiformis gen. nov., sp. nov., a member of the family Sutterellaceae and Sutterella megalosphaeroides sp. nov., isolated from human faeces.</title>
        <authorList>
            <person name="Sakamoto M."/>
            <person name="Ikeyama N."/>
            <person name="Kunihiro T."/>
            <person name="Iino T."/>
            <person name="Yuki M."/>
            <person name="Ohkuma M."/>
        </authorList>
    </citation>
    <scope>NUCLEOTIDE SEQUENCE [LARGE SCALE GENOMIC DNA]</scope>
    <source>
        <strain evidence="10 11">6FBBBH3</strain>
    </source>
</reference>
<proteinExistence type="inferred from homology"/>
<gene>
    <name evidence="10" type="ORF">SUTMEG_15500</name>
</gene>
<feature type="transmembrane region" description="Helical" evidence="7">
    <location>
        <begin position="21"/>
        <end position="41"/>
    </location>
</feature>
<feature type="domain" description="ABC3 transporter permease C-terminal" evidence="8">
    <location>
        <begin position="270"/>
        <end position="390"/>
    </location>
</feature>
<keyword evidence="3 7" id="KW-0812">Transmembrane</keyword>
<feature type="transmembrane region" description="Helical" evidence="7">
    <location>
        <begin position="357"/>
        <end position="380"/>
    </location>
</feature>
<name>A0A2Z6IB23_9BURK</name>
<dbReference type="Pfam" id="PF02687">
    <property type="entry name" value="FtsX"/>
    <property type="match status" value="1"/>
</dbReference>
<comment type="similarity">
    <text evidence="6">Belongs to the ABC-4 integral membrane protein family.</text>
</comment>
<dbReference type="PANTHER" id="PTHR30572:SF4">
    <property type="entry name" value="ABC TRANSPORTER PERMEASE YTRF"/>
    <property type="match status" value="1"/>
</dbReference>
<dbReference type="GO" id="GO:0005886">
    <property type="term" value="C:plasma membrane"/>
    <property type="evidence" value="ECO:0007669"/>
    <property type="project" value="UniProtKB-SubCell"/>
</dbReference>